<evidence type="ECO:0000313" key="3">
    <source>
        <dbReference type="EMBL" id="PLT31793.1"/>
    </source>
</evidence>
<dbReference type="InterPro" id="IPR001173">
    <property type="entry name" value="Glyco_trans_2-like"/>
</dbReference>
<sequence length="271" mass="31825">MKELISVIMAEHNTKKDILKKSIDSILNQSYQKFELIIVNDVTNAENEKYLNYLKNLDNRINIISNNTNLGLAASLNKAINYSKGDYIFRMDTDDIALPFRFETQMEILNKGEDIVTGRALVIDENDNIIGKTKNLPFYNIIKRFMLYYLCDNGVIHPLIAAKRKVFLEHKYDENIKYAQDFELWLRMSKKYKIFFDNSVLLKYRMPPKNINENKVLNQYRTHQKVTEVYVGHNLIKMLGSYYTLKKIEKLVCEKLGISKSILKERIEKSS</sequence>
<dbReference type="SUPFAM" id="SSF53448">
    <property type="entry name" value="Nucleotide-diphospho-sugar transferases"/>
    <property type="match status" value="1"/>
</dbReference>
<comment type="caution">
    <text evidence="3">The sequence shown here is derived from an EMBL/GenBank/DDBJ whole genome shotgun (WGS) entry which is preliminary data.</text>
</comment>
<comment type="similarity">
    <text evidence="1">Belongs to the glycosyltransferase 2 family.</text>
</comment>
<protein>
    <recommendedName>
        <fullName evidence="2">Glycosyltransferase 2-like domain-containing protein</fullName>
    </recommendedName>
</protein>
<dbReference type="Proteomes" id="UP000234748">
    <property type="component" value="Unassembled WGS sequence"/>
</dbReference>
<gene>
    <name evidence="3" type="ORF">CUU66_01120</name>
</gene>
<dbReference type="AlphaFoldDB" id="A0A2N5MBT1"/>
<dbReference type="Gene3D" id="3.90.550.10">
    <property type="entry name" value="Spore Coat Polysaccharide Biosynthesis Protein SpsA, Chain A"/>
    <property type="match status" value="1"/>
</dbReference>
<name>A0A2N5MBT1_9BACI</name>
<dbReference type="RefSeq" id="WP_101639841.1">
    <property type="nucleotide sequence ID" value="NZ_PGUY01000002.1"/>
</dbReference>
<keyword evidence="4" id="KW-1185">Reference proteome</keyword>
<evidence type="ECO:0000313" key="4">
    <source>
        <dbReference type="Proteomes" id="UP000234748"/>
    </source>
</evidence>
<dbReference type="PANTHER" id="PTHR22916:SF3">
    <property type="entry name" value="UDP-GLCNAC:BETAGAL BETA-1,3-N-ACETYLGLUCOSAMINYLTRANSFERASE-LIKE PROTEIN 1"/>
    <property type="match status" value="1"/>
</dbReference>
<dbReference type="EMBL" id="PGUY01000002">
    <property type="protein sequence ID" value="PLT31793.1"/>
    <property type="molecule type" value="Genomic_DNA"/>
</dbReference>
<dbReference type="PANTHER" id="PTHR22916">
    <property type="entry name" value="GLYCOSYLTRANSFERASE"/>
    <property type="match status" value="1"/>
</dbReference>
<accession>A0A2N5MBT1</accession>
<proteinExistence type="inferred from homology"/>
<evidence type="ECO:0000259" key="2">
    <source>
        <dbReference type="Pfam" id="PF00535"/>
    </source>
</evidence>
<evidence type="ECO:0000256" key="1">
    <source>
        <dbReference type="ARBA" id="ARBA00006739"/>
    </source>
</evidence>
<reference evidence="3 4" key="1">
    <citation type="submission" date="2017-11" db="EMBL/GenBank/DDBJ databases">
        <title>Comparitive Functional Genomics of Dry Heat Resistant strains isolated from the Viking Spacecraft.</title>
        <authorList>
            <person name="Seuylemezian A."/>
            <person name="Cooper K."/>
            <person name="Vaishampayan P."/>
        </authorList>
    </citation>
    <scope>NUCLEOTIDE SEQUENCE [LARGE SCALE GENOMIC DNA]</scope>
    <source>
        <strain evidence="3 4">V1-29</strain>
    </source>
</reference>
<dbReference type="Pfam" id="PF00535">
    <property type="entry name" value="Glycos_transf_2"/>
    <property type="match status" value="1"/>
</dbReference>
<feature type="domain" description="Glycosyltransferase 2-like" evidence="2">
    <location>
        <begin position="6"/>
        <end position="149"/>
    </location>
</feature>
<dbReference type="GO" id="GO:0016758">
    <property type="term" value="F:hexosyltransferase activity"/>
    <property type="evidence" value="ECO:0007669"/>
    <property type="project" value="UniProtKB-ARBA"/>
</dbReference>
<dbReference type="OrthoDB" id="9815829at2"/>
<dbReference type="InterPro" id="IPR029044">
    <property type="entry name" value="Nucleotide-diphossugar_trans"/>
</dbReference>
<organism evidence="3 4">
    <name type="scientific">Peribacillus deserti</name>
    <dbReference type="NCBI Taxonomy" id="673318"/>
    <lineage>
        <taxon>Bacteria</taxon>
        <taxon>Bacillati</taxon>
        <taxon>Bacillota</taxon>
        <taxon>Bacilli</taxon>
        <taxon>Bacillales</taxon>
        <taxon>Bacillaceae</taxon>
        <taxon>Peribacillus</taxon>
    </lineage>
</organism>